<feature type="binding site" evidence="10">
    <location>
        <begin position="12"/>
        <end position="17"/>
    </location>
    <ligand>
        <name>substrate</name>
    </ligand>
</feature>
<evidence type="ECO:0000256" key="2">
    <source>
        <dbReference type="ARBA" id="ARBA00003213"/>
    </source>
</evidence>
<keyword evidence="6 10" id="KW-0547">Nucleotide-binding</keyword>
<evidence type="ECO:0000313" key="15">
    <source>
        <dbReference type="Proteomes" id="UP000316778"/>
    </source>
</evidence>
<evidence type="ECO:0000256" key="10">
    <source>
        <dbReference type="HAMAP-Rule" id="MF_00185"/>
    </source>
</evidence>
<dbReference type="GO" id="GO:0005524">
    <property type="term" value="F:ATP binding"/>
    <property type="evidence" value="ECO:0007669"/>
    <property type="project" value="UniProtKB-UniRule"/>
</dbReference>
<keyword evidence="8 10" id="KW-0460">Magnesium</keyword>
<dbReference type="EMBL" id="VLLG01000003">
    <property type="protein sequence ID" value="TWI88832.1"/>
    <property type="molecule type" value="Genomic_DNA"/>
</dbReference>
<dbReference type="CDD" id="cd02019">
    <property type="entry name" value="NK"/>
    <property type="match status" value="1"/>
</dbReference>
<accession>A0A562T5Q6</accession>
<keyword evidence="7 10" id="KW-0067">ATP-binding</keyword>
<keyword evidence="15" id="KW-1185">Reference proteome</keyword>
<feature type="region of interest" description="Interaction with substrate tRNA" evidence="10">
    <location>
        <begin position="35"/>
        <end position="38"/>
    </location>
</feature>
<dbReference type="GO" id="GO:0052381">
    <property type="term" value="F:tRNA dimethylallyltransferase activity"/>
    <property type="evidence" value="ECO:0007669"/>
    <property type="project" value="UniProtKB-UniRule"/>
</dbReference>
<evidence type="ECO:0000256" key="9">
    <source>
        <dbReference type="ARBA" id="ARBA00049563"/>
    </source>
</evidence>
<proteinExistence type="inferred from homology"/>
<feature type="site" description="Interaction with substrate tRNA" evidence="10">
    <location>
        <position position="101"/>
    </location>
</feature>
<evidence type="ECO:0000256" key="1">
    <source>
        <dbReference type="ARBA" id="ARBA00001946"/>
    </source>
</evidence>
<sequence>MQHTVIVIAGPTASGKTALAIQVAQAFGTSIISADSRQCYREISIGTAKPSAEELRAVPHYFINSHSITEEVNAGRYEKLALQYAREIFAQRPVAVLCGGTGLYIRAFCEGIDDMPPVSPAVRDRINRQYEKEGLAWLQQQLQQRDPAFYAVAETQNPQRLIRALEVLESTGRSITSFRTASRAQRDFRIIKIGITLPKELLHRNIHTRVDLMMAAGLLEEVQSVLPYRSHNALQTVGYQEIFDYLDGKTTLEDAVTLIKTHTRQYAKRQLTWFRKDKEIQWFDARETGAVLRYLEELIIKN</sequence>
<keyword evidence="4 10" id="KW-0808">Transferase</keyword>
<comment type="catalytic activity">
    <reaction evidence="9 10 11">
        <text>adenosine(37) in tRNA + dimethylallyl diphosphate = N(6)-dimethylallyladenosine(37) in tRNA + diphosphate</text>
        <dbReference type="Rhea" id="RHEA:26482"/>
        <dbReference type="Rhea" id="RHEA-COMP:10162"/>
        <dbReference type="Rhea" id="RHEA-COMP:10375"/>
        <dbReference type="ChEBI" id="CHEBI:33019"/>
        <dbReference type="ChEBI" id="CHEBI:57623"/>
        <dbReference type="ChEBI" id="CHEBI:74411"/>
        <dbReference type="ChEBI" id="CHEBI:74415"/>
        <dbReference type="EC" id="2.5.1.75"/>
    </reaction>
</comment>
<name>A0A562T5Q6_CHIJA</name>
<dbReference type="Gene3D" id="1.10.20.140">
    <property type="match status" value="1"/>
</dbReference>
<feature type="binding site" evidence="10">
    <location>
        <begin position="10"/>
        <end position="17"/>
    </location>
    <ligand>
        <name>ATP</name>
        <dbReference type="ChEBI" id="CHEBI:30616"/>
    </ligand>
</feature>
<dbReference type="PANTHER" id="PTHR11088:SF60">
    <property type="entry name" value="TRNA DIMETHYLALLYLTRANSFERASE"/>
    <property type="match status" value="1"/>
</dbReference>
<dbReference type="AlphaFoldDB" id="A0A562T5Q6"/>
<evidence type="ECO:0000256" key="6">
    <source>
        <dbReference type="ARBA" id="ARBA00022741"/>
    </source>
</evidence>
<dbReference type="InterPro" id="IPR027417">
    <property type="entry name" value="P-loop_NTPase"/>
</dbReference>
<comment type="similarity">
    <text evidence="3 10 13">Belongs to the IPP transferase family.</text>
</comment>
<comment type="cofactor">
    <cofactor evidence="1 10">
        <name>Mg(2+)</name>
        <dbReference type="ChEBI" id="CHEBI:18420"/>
    </cofactor>
</comment>
<dbReference type="InterPro" id="IPR018022">
    <property type="entry name" value="IPT"/>
</dbReference>
<dbReference type="Gene3D" id="3.40.50.300">
    <property type="entry name" value="P-loop containing nucleotide triphosphate hydrolases"/>
    <property type="match status" value="1"/>
</dbReference>
<evidence type="ECO:0000256" key="11">
    <source>
        <dbReference type="RuleBase" id="RU003783"/>
    </source>
</evidence>
<dbReference type="NCBIfam" id="TIGR00174">
    <property type="entry name" value="miaA"/>
    <property type="match status" value="1"/>
</dbReference>
<dbReference type="RefSeq" id="WP_145714699.1">
    <property type="nucleotide sequence ID" value="NZ_BAAAFY010000001.1"/>
</dbReference>
<evidence type="ECO:0000256" key="4">
    <source>
        <dbReference type="ARBA" id="ARBA00022679"/>
    </source>
</evidence>
<evidence type="ECO:0000256" key="8">
    <source>
        <dbReference type="ARBA" id="ARBA00022842"/>
    </source>
</evidence>
<comment type="subunit">
    <text evidence="10">Monomer.</text>
</comment>
<dbReference type="InterPro" id="IPR039657">
    <property type="entry name" value="Dimethylallyltransferase"/>
</dbReference>
<evidence type="ECO:0000313" key="14">
    <source>
        <dbReference type="EMBL" id="TWI88832.1"/>
    </source>
</evidence>
<reference evidence="14 15" key="1">
    <citation type="journal article" date="2013" name="Stand. Genomic Sci.">
        <title>Genomic Encyclopedia of Type Strains, Phase I: The one thousand microbial genomes (KMG-I) project.</title>
        <authorList>
            <person name="Kyrpides N.C."/>
            <person name="Woyke T."/>
            <person name="Eisen J.A."/>
            <person name="Garrity G."/>
            <person name="Lilburn T.G."/>
            <person name="Beck B.J."/>
            <person name="Whitman W.B."/>
            <person name="Hugenholtz P."/>
            <person name="Klenk H.P."/>
        </authorList>
    </citation>
    <scope>NUCLEOTIDE SEQUENCE [LARGE SCALE GENOMIC DNA]</scope>
    <source>
        <strain evidence="14 15">DSM 13484</strain>
    </source>
</reference>
<dbReference type="PANTHER" id="PTHR11088">
    <property type="entry name" value="TRNA DIMETHYLALLYLTRANSFERASE"/>
    <property type="match status" value="1"/>
</dbReference>
<comment type="caution">
    <text evidence="10">Lacks conserved residue(s) required for the propagation of feature annotation.</text>
</comment>
<dbReference type="OrthoDB" id="9776390at2"/>
<feature type="site" description="Interaction with substrate tRNA" evidence="10">
    <location>
        <position position="123"/>
    </location>
</feature>
<comment type="caution">
    <text evidence="14">The sequence shown here is derived from an EMBL/GenBank/DDBJ whole genome shotgun (WGS) entry which is preliminary data.</text>
</comment>
<protein>
    <recommendedName>
        <fullName evidence="10">tRNA dimethylallyltransferase</fullName>
        <ecNumber evidence="10">2.5.1.75</ecNumber>
    </recommendedName>
    <alternativeName>
        <fullName evidence="10">Dimethylallyl diphosphate:tRNA dimethylallyltransferase</fullName>
        <shortName evidence="10">DMAPP:tRNA dimethylallyltransferase</shortName>
        <shortName evidence="10">DMATase</shortName>
    </alternativeName>
    <alternativeName>
        <fullName evidence="10">Isopentenyl-diphosphate:tRNA isopentenyltransferase</fullName>
        <shortName evidence="10">IPP transferase</shortName>
        <shortName evidence="10">IPPT</shortName>
        <shortName evidence="10">IPTase</shortName>
    </alternativeName>
</protein>
<keyword evidence="5 10" id="KW-0819">tRNA processing</keyword>
<dbReference type="HAMAP" id="MF_00185">
    <property type="entry name" value="IPP_trans"/>
    <property type="match status" value="1"/>
</dbReference>
<evidence type="ECO:0000256" key="5">
    <source>
        <dbReference type="ARBA" id="ARBA00022694"/>
    </source>
</evidence>
<dbReference type="Pfam" id="PF01715">
    <property type="entry name" value="IPPT"/>
    <property type="match status" value="1"/>
</dbReference>
<evidence type="ECO:0000256" key="13">
    <source>
        <dbReference type="RuleBase" id="RU003785"/>
    </source>
</evidence>
<gene>
    <name evidence="10" type="primary">miaA</name>
    <name evidence="14" type="ORF">LX66_2919</name>
</gene>
<dbReference type="EC" id="2.5.1.75" evidence="10"/>
<dbReference type="SUPFAM" id="SSF52540">
    <property type="entry name" value="P-loop containing nucleoside triphosphate hydrolases"/>
    <property type="match status" value="2"/>
</dbReference>
<evidence type="ECO:0000256" key="12">
    <source>
        <dbReference type="RuleBase" id="RU003784"/>
    </source>
</evidence>
<dbReference type="Proteomes" id="UP000316778">
    <property type="component" value="Unassembled WGS sequence"/>
</dbReference>
<dbReference type="GO" id="GO:0006400">
    <property type="term" value="P:tRNA modification"/>
    <property type="evidence" value="ECO:0007669"/>
    <property type="project" value="TreeGrafter"/>
</dbReference>
<organism evidence="14 15">
    <name type="scientific">Chitinophaga japonensis</name>
    <name type="common">Flexibacter japonensis</name>
    <dbReference type="NCBI Taxonomy" id="104662"/>
    <lineage>
        <taxon>Bacteria</taxon>
        <taxon>Pseudomonadati</taxon>
        <taxon>Bacteroidota</taxon>
        <taxon>Chitinophagia</taxon>
        <taxon>Chitinophagales</taxon>
        <taxon>Chitinophagaceae</taxon>
        <taxon>Chitinophaga</taxon>
    </lineage>
</organism>
<comment type="function">
    <text evidence="2 10 12">Catalyzes the transfer of a dimethylallyl group onto the adenine at position 37 in tRNAs that read codons beginning with uridine, leading to the formation of N6-(dimethylallyl)adenosine (i(6)A).</text>
</comment>
<evidence type="ECO:0000256" key="7">
    <source>
        <dbReference type="ARBA" id="ARBA00022840"/>
    </source>
</evidence>
<feature type="region of interest" description="Interaction with substrate tRNA" evidence="10">
    <location>
        <begin position="159"/>
        <end position="163"/>
    </location>
</feature>
<evidence type="ECO:0000256" key="3">
    <source>
        <dbReference type="ARBA" id="ARBA00005842"/>
    </source>
</evidence>